<evidence type="ECO:0000259" key="1">
    <source>
        <dbReference type="Pfam" id="PF07727"/>
    </source>
</evidence>
<dbReference type="Proteomes" id="UP000315295">
    <property type="component" value="Unassembled WGS sequence"/>
</dbReference>
<evidence type="ECO:0000313" key="3">
    <source>
        <dbReference type="Proteomes" id="UP000315295"/>
    </source>
</evidence>
<dbReference type="Pfam" id="PF07727">
    <property type="entry name" value="RVT_2"/>
    <property type="match status" value="1"/>
</dbReference>
<gene>
    <name evidence="2" type="ORF">C1H46_025773</name>
</gene>
<evidence type="ECO:0000313" key="2">
    <source>
        <dbReference type="EMBL" id="TQD88641.1"/>
    </source>
</evidence>
<name>A0A540LQ66_MALBA</name>
<sequence length="72" mass="8296">MLCGFKKSISEATLYTKYKGDTELIIVSIYVDDIIYTGNCQELMDVFKAEMMYKYEMIDLGLLHHFLGMGVI</sequence>
<dbReference type="EMBL" id="VIEB01000504">
    <property type="protein sequence ID" value="TQD88641.1"/>
    <property type="molecule type" value="Genomic_DNA"/>
</dbReference>
<keyword evidence="3" id="KW-1185">Reference proteome</keyword>
<protein>
    <recommendedName>
        <fullName evidence="1">Reverse transcriptase Ty1/copia-type domain-containing protein</fullName>
    </recommendedName>
</protein>
<comment type="caution">
    <text evidence="2">The sequence shown here is derived from an EMBL/GenBank/DDBJ whole genome shotgun (WGS) entry which is preliminary data.</text>
</comment>
<dbReference type="AlphaFoldDB" id="A0A540LQ66"/>
<feature type="domain" description="Reverse transcriptase Ty1/copia-type" evidence="1">
    <location>
        <begin position="4"/>
        <end position="71"/>
    </location>
</feature>
<dbReference type="STRING" id="106549.A0A540LQ66"/>
<proteinExistence type="predicted"/>
<organism evidence="2 3">
    <name type="scientific">Malus baccata</name>
    <name type="common">Siberian crab apple</name>
    <name type="synonym">Pyrus baccata</name>
    <dbReference type="NCBI Taxonomy" id="106549"/>
    <lineage>
        <taxon>Eukaryota</taxon>
        <taxon>Viridiplantae</taxon>
        <taxon>Streptophyta</taxon>
        <taxon>Embryophyta</taxon>
        <taxon>Tracheophyta</taxon>
        <taxon>Spermatophyta</taxon>
        <taxon>Magnoliopsida</taxon>
        <taxon>eudicotyledons</taxon>
        <taxon>Gunneridae</taxon>
        <taxon>Pentapetalae</taxon>
        <taxon>rosids</taxon>
        <taxon>fabids</taxon>
        <taxon>Rosales</taxon>
        <taxon>Rosaceae</taxon>
        <taxon>Amygdaloideae</taxon>
        <taxon>Maleae</taxon>
        <taxon>Malus</taxon>
    </lineage>
</organism>
<reference evidence="2 3" key="1">
    <citation type="journal article" date="2019" name="G3 (Bethesda)">
        <title>Sequencing of a Wild Apple (Malus baccata) Genome Unravels the Differences Between Cultivated and Wild Apple Species Regarding Disease Resistance and Cold Tolerance.</title>
        <authorList>
            <person name="Chen X."/>
        </authorList>
    </citation>
    <scope>NUCLEOTIDE SEQUENCE [LARGE SCALE GENOMIC DNA]</scope>
    <source>
        <strain evidence="3">cv. Shandingzi</strain>
        <tissue evidence="2">Leaves</tissue>
    </source>
</reference>
<dbReference type="InterPro" id="IPR013103">
    <property type="entry name" value="RVT_2"/>
</dbReference>
<accession>A0A540LQ66</accession>